<dbReference type="Proteomes" id="UP001404104">
    <property type="component" value="Unassembled WGS sequence"/>
</dbReference>
<keyword evidence="1" id="KW-0732">Signal</keyword>
<organism evidence="2 3">
    <name type="scientific">Sphingomonas qilianensis</name>
    <dbReference type="NCBI Taxonomy" id="1736690"/>
    <lineage>
        <taxon>Bacteria</taxon>
        <taxon>Pseudomonadati</taxon>
        <taxon>Pseudomonadota</taxon>
        <taxon>Alphaproteobacteria</taxon>
        <taxon>Sphingomonadales</taxon>
        <taxon>Sphingomonadaceae</taxon>
        <taxon>Sphingomonas</taxon>
    </lineage>
</organism>
<proteinExistence type="predicted"/>
<dbReference type="Pfam" id="PF14559">
    <property type="entry name" value="TPR_19"/>
    <property type="match status" value="1"/>
</dbReference>
<dbReference type="SUPFAM" id="SSF48452">
    <property type="entry name" value="TPR-like"/>
    <property type="match status" value="1"/>
</dbReference>
<protein>
    <submittedName>
        <fullName evidence="2">Tetratricopeptide repeat protein</fullName>
    </submittedName>
</protein>
<name>A0ABU9XP79_9SPHN</name>
<comment type="caution">
    <text evidence="2">The sequence shown here is derived from an EMBL/GenBank/DDBJ whole genome shotgun (WGS) entry which is preliminary data.</text>
</comment>
<gene>
    <name evidence="2" type="ORF">ABC969_04260</name>
</gene>
<reference evidence="2 3" key="1">
    <citation type="submission" date="2024-05" db="EMBL/GenBank/DDBJ databases">
        <authorList>
            <person name="Liu Q."/>
            <person name="Xin Y.-H."/>
        </authorList>
    </citation>
    <scope>NUCLEOTIDE SEQUENCE [LARGE SCALE GENOMIC DNA]</scope>
    <source>
        <strain evidence="2 3">CGMCC 1.15349</strain>
    </source>
</reference>
<dbReference type="Gene3D" id="1.25.40.10">
    <property type="entry name" value="Tetratricopeptide repeat domain"/>
    <property type="match status" value="1"/>
</dbReference>
<keyword evidence="3" id="KW-1185">Reference proteome</keyword>
<sequence length="116" mass="12486">MRIALFTLAAVAAATPLAAGAQDRTGYSQIAAGDLATAERTLVAERRIFPQRPELLLNLAAVYQRTGRLEQARALYDMVLTQPDVAMDVPADRTAGSHDIARNGLRHLAGVQMSSR</sequence>
<evidence type="ECO:0000313" key="3">
    <source>
        <dbReference type="Proteomes" id="UP001404104"/>
    </source>
</evidence>
<evidence type="ECO:0000313" key="2">
    <source>
        <dbReference type="EMBL" id="MEN2785632.1"/>
    </source>
</evidence>
<evidence type="ECO:0000256" key="1">
    <source>
        <dbReference type="SAM" id="SignalP"/>
    </source>
</evidence>
<feature type="chain" id="PRO_5045610123" evidence="1">
    <location>
        <begin position="22"/>
        <end position="116"/>
    </location>
</feature>
<feature type="signal peptide" evidence="1">
    <location>
        <begin position="1"/>
        <end position="21"/>
    </location>
</feature>
<dbReference type="InterPro" id="IPR011990">
    <property type="entry name" value="TPR-like_helical_dom_sf"/>
</dbReference>
<accession>A0ABU9XP79</accession>
<dbReference type="EMBL" id="JBDIMF010000001">
    <property type="protein sequence ID" value="MEN2785632.1"/>
    <property type="molecule type" value="Genomic_DNA"/>
</dbReference>
<dbReference type="RefSeq" id="WP_345863186.1">
    <property type="nucleotide sequence ID" value="NZ_JBDIMF010000001.1"/>
</dbReference>